<organism evidence="3 4">
    <name type="scientific">Phytophthora citrophthora</name>
    <dbReference type="NCBI Taxonomy" id="4793"/>
    <lineage>
        <taxon>Eukaryota</taxon>
        <taxon>Sar</taxon>
        <taxon>Stramenopiles</taxon>
        <taxon>Oomycota</taxon>
        <taxon>Peronosporomycetes</taxon>
        <taxon>Peronosporales</taxon>
        <taxon>Peronosporaceae</taxon>
        <taxon>Phytophthora</taxon>
    </lineage>
</organism>
<proteinExistence type="predicted"/>
<evidence type="ECO:0000313" key="4">
    <source>
        <dbReference type="Proteomes" id="UP001259832"/>
    </source>
</evidence>
<feature type="region of interest" description="Disordered" evidence="1">
    <location>
        <begin position="73"/>
        <end position="107"/>
    </location>
</feature>
<dbReference type="AlphaFoldDB" id="A0AAD9LP70"/>
<reference evidence="3" key="1">
    <citation type="submission" date="2023-08" db="EMBL/GenBank/DDBJ databases">
        <title>Reference Genome Resource for the Citrus Pathogen Phytophthora citrophthora.</title>
        <authorList>
            <person name="Moller H."/>
            <person name="Coetzee B."/>
            <person name="Rose L.J."/>
            <person name="Van Niekerk J.M."/>
        </authorList>
    </citation>
    <scope>NUCLEOTIDE SEQUENCE</scope>
    <source>
        <strain evidence="3">STE-U-9442</strain>
    </source>
</reference>
<dbReference type="EMBL" id="JASMQC010000007">
    <property type="protein sequence ID" value="KAK1943281.1"/>
    <property type="molecule type" value="Genomic_DNA"/>
</dbReference>
<accession>A0AAD9LP70</accession>
<feature type="signal peptide" evidence="2">
    <location>
        <begin position="1"/>
        <end position="19"/>
    </location>
</feature>
<evidence type="ECO:0000313" key="3">
    <source>
        <dbReference type="EMBL" id="KAK1943281.1"/>
    </source>
</evidence>
<feature type="region of interest" description="Disordered" evidence="1">
    <location>
        <begin position="119"/>
        <end position="165"/>
    </location>
</feature>
<comment type="caution">
    <text evidence="3">The sequence shown here is derived from an EMBL/GenBank/DDBJ whole genome shotgun (WGS) entry which is preliminary data.</text>
</comment>
<evidence type="ECO:0000256" key="1">
    <source>
        <dbReference type="SAM" id="MobiDB-lite"/>
    </source>
</evidence>
<sequence>MSLVRTLALVWTVPLMSVAKMSIQQWCYDGYPNGQDGRCRCVEWSSSPFTSTGGGASVTSCVTDSNGKTQIISKTSNGQSISANVDSKFGPASTGATTDEKSGAVPSIPFPCTGVDASMTATTTDSNGGTNSISKTSNGQTTTTDQGLATSVPSAPSKDQSVTQN</sequence>
<evidence type="ECO:0000256" key="2">
    <source>
        <dbReference type="SAM" id="SignalP"/>
    </source>
</evidence>
<name>A0AAD9LP70_9STRA</name>
<feature type="chain" id="PRO_5041931831" evidence="2">
    <location>
        <begin position="20"/>
        <end position="165"/>
    </location>
</feature>
<keyword evidence="2" id="KW-0732">Signal</keyword>
<feature type="compositionally biased region" description="Polar residues" evidence="1">
    <location>
        <begin position="73"/>
        <end position="85"/>
    </location>
</feature>
<gene>
    <name evidence="3" type="ORF">P3T76_004677</name>
</gene>
<dbReference type="Proteomes" id="UP001259832">
    <property type="component" value="Unassembled WGS sequence"/>
</dbReference>
<keyword evidence="4" id="KW-1185">Reference proteome</keyword>
<protein>
    <submittedName>
        <fullName evidence="3">Uncharacterized protein</fullName>
    </submittedName>
</protein>